<feature type="compositionally biased region" description="Pro residues" evidence="1">
    <location>
        <begin position="127"/>
        <end position="150"/>
    </location>
</feature>
<evidence type="ECO:0000256" key="1">
    <source>
        <dbReference type="SAM" id="MobiDB-lite"/>
    </source>
</evidence>
<accession>A0A1X2ENE9</accession>
<feature type="transmembrane region" description="Helical" evidence="2">
    <location>
        <begin position="85"/>
        <end position="105"/>
    </location>
</feature>
<evidence type="ECO:0000313" key="3">
    <source>
        <dbReference type="EMBL" id="ORX07218.1"/>
    </source>
</evidence>
<organism evidence="3 4">
    <name type="scientific">Mycolicibacillus trivialis</name>
    <dbReference type="NCBI Taxonomy" id="1798"/>
    <lineage>
        <taxon>Bacteria</taxon>
        <taxon>Bacillati</taxon>
        <taxon>Actinomycetota</taxon>
        <taxon>Actinomycetes</taxon>
        <taxon>Mycobacteriales</taxon>
        <taxon>Mycobacteriaceae</taxon>
        <taxon>Mycolicibacillus</taxon>
    </lineage>
</organism>
<keyword evidence="2" id="KW-1133">Transmembrane helix</keyword>
<sequence length="252" mass="25870">MGMSDPRWGDDDAWARRSPYGSEPTAADYPLYPDPAYAGQHNVHNPYAGGYSPPGPDPTRQLPRQPPEQPPAPEPPRPSRPSRGLWLLTGAAVLLVVALVIAVLISNDSRTGQSGPATAAPTLTPSPRLPAPPAPPRPRTPSPSRSPAPTPGTTTEAPTPTAPGATSTVGYQVGGEGRAISIAYVGPGGVLRTEFSVTLPWSTEVALDSSVAKTAMVTIITAGNGATCTLTVDGAQVQQRSGAFVTICANAG</sequence>
<feature type="compositionally biased region" description="Low complexity" evidence="1">
    <location>
        <begin position="151"/>
        <end position="168"/>
    </location>
</feature>
<reference evidence="3 4" key="1">
    <citation type="submission" date="2016-01" db="EMBL/GenBank/DDBJ databases">
        <title>The new phylogeny of the genus Mycobacterium.</title>
        <authorList>
            <person name="Tarcisio F."/>
            <person name="Conor M."/>
            <person name="Antonella G."/>
            <person name="Elisabetta G."/>
            <person name="Giulia F.S."/>
            <person name="Sara T."/>
            <person name="Anna F."/>
            <person name="Clotilde B."/>
            <person name="Roberto B."/>
            <person name="Veronica D.S."/>
            <person name="Fabio R."/>
            <person name="Monica P."/>
            <person name="Olivier J."/>
            <person name="Enrico T."/>
            <person name="Nicola S."/>
        </authorList>
    </citation>
    <scope>NUCLEOTIDE SEQUENCE [LARGE SCALE GENOMIC DNA]</scope>
    <source>
        <strain evidence="3 4">DSM 44153</strain>
    </source>
</reference>
<dbReference type="EMBL" id="LQPZ01000012">
    <property type="protein sequence ID" value="ORX07218.1"/>
    <property type="molecule type" value="Genomic_DNA"/>
</dbReference>
<feature type="compositionally biased region" description="Pro residues" evidence="1">
    <location>
        <begin position="64"/>
        <end position="79"/>
    </location>
</feature>
<keyword evidence="2" id="KW-0812">Transmembrane</keyword>
<proteinExistence type="predicted"/>
<feature type="region of interest" description="Disordered" evidence="1">
    <location>
        <begin position="1"/>
        <end position="83"/>
    </location>
</feature>
<dbReference type="Proteomes" id="UP000193090">
    <property type="component" value="Unassembled WGS sequence"/>
</dbReference>
<dbReference type="Gene3D" id="2.60.40.2880">
    <property type="entry name" value="MmpS1-5, C-terminal soluble domain"/>
    <property type="match status" value="1"/>
</dbReference>
<keyword evidence="2" id="KW-0472">Membrane</keyword>
<dbReference type="STRING" id="1798.AWC30_00190"/>
<dbReference type="PRINTS" id="PR01217">
    <property type="entry name" value="PRICHEXTENSN"/>
</dbReference>
<name>A0A1X2ENE9_9MYCO</name>
<feature type="region of interest" description="Disordered" evidence="1">
    <location>
        <begin position="109"/>
        <end position="170"/>
    </location>
</feature>
<evidence type="ECO:0000256" key="2">
    <source>
        <dbReference type="SAM" id="Phobius"/>
    </source>
</evidence>
<feature type="compositionally biased region" description="Low complexity" evidence="1">
    <location>
        <begin position="114"/>
        <end position="126"/>
    </location>
</feature>
<comment type="caution">
    <text evidence="3">The sequence shown here is derived from an EMBL/GenBank/DDBJ whole genome shotgun (WGS) entry which is preliminary data.</text>
</comment>
<evidence type="ECO:0008006" key="5">
    <source>
        <dbReference type="Google" id="ProtNLM"/>
    </source>
</evidence>
<keyword evidence="4" id="KW-1185">Reference proteome</keyword>
<gene>
    <name evidence="3" type="ORF">AWC30_00190</name>
</gene>
<dbReference type="AlphaFoldDB" id="A0A1X2ENE9"/>
<evidence type="ECO:0000313" key="4">
    <source>
        <dbReference type="Proteomes" id="UP000193090"/>
    </source>
</evidence>
<protein>
    <recommendedName>
        <fullName evidence="5">Mycobacterium membrane protein</fullName>
    </recommendedName>
</protein>
<dbReference type="InterPro" id="IPR038468">
    <property type="entry name" value="MmpS_C"/>
</dbReference>